<proteinExistence type="predicted"/>
<dbReference type="AlphaFoldDB" id="A0A427XYR0"/>
<keyword evidence="3" id="KW-1185">Reference proteome</keyword>
<name>A0A427XYR0_9TREE</name>
<evidence type="ECO:0000313" key="3">
    <source>
        <dbReference type="Proteomes" id="UP000279259"/>
    </source>
</evidence>
<comment type="caution">
    <text evidence="2">The sequence shown here is derived from an EMBL/GenBank/DDBJ whole genome shotgun (WGS) entry which is preliminary data.</text>
</comment>
<protein>
    <submittedName>
        <fullName evidence="2">Uncharacterized protein</fullName>
    </submittedName>
</protein>
<dbReference type="Proteomes" id="UP000279259">
    <property type="component" value="Unassembled WGS sequence"/>
</dbReference>
<dbReference type="OrthoDB" id="10414985at2759"/>
<sequence>MSSLLSLGLAAQRGSPSTRSLTVTARHSDSCPYTALLKGARPEGEKVHQTVNNIWDECNLTDLRRTLKPSLFVASHEMGDCCETVFGLDGLSTSHDSHVVDVPFLYSGTYEELAPNAVNQQDNEGSLADPSESDQDGDPSSDRVESGDQEVNVTAARLLNLALSHPSNVYIPWCHAEACRQPVRKVRTGNSTLACYWEAYSDEGDDGYYFQLFDRFRPDETVYSWEFLISNGESLGVTEEMQEAVEDLILLGEDSESGEGSESVDSILTVSPVPSVGE</sequence>
<reference evidence="2 3" key="1">
    <citation type="submission" date="2018-11" db="EMBL/GenBank/DDBJ databases">
        <title>Genome sequence of Saitozyma podzolica DSM 27192.</title>
        <authorList>
            <person name="Aliyu H."/>
            <person name="Gorte O."/>
            <person name="Ochsenreither K."/>
        </authorList>
    </citation>
    <scope>NUCLEOTIDE SEQUENCE [LARGE SCALE GENOMIC DNA]</scope>
    <source>
        <strain evidence="2 3">DSM 27192</strain>
    </source>
</reference>
<feature type="region of interest" description="Disordered" evidence="1">
    <location>
        <begin position="254"/>
        <end position="278"/>
    </location>
</feature>
<gene>
    <name evidence="2" type="ORF">EHS25_005460</name>
</gene>
<evidence type="ECO:0000256" key="1">
    <source>
        <dbReference type="SAM" id="MobiDB-lite"/>
    </source>
</evidence>
<evidence type="ECO:0000313" key="2">
    <source>
        <dbReference type="EMBL" id="RSH83845.1"/>
    </source>
</evidence>
<feature type="region of interest" description="Disordered" evidence="1">
    <location>
        <begin position="121"/>
        <end position="149"/>
    </location>
</feature>
<organism evidence="2 3">
    <name type="scientific">Saitozyma podzolica</name>
    <dbReference type="NCBI Taxonomy" id="1890683"/>
    <lineage>
        <taxon>Eukaryota</taxon>
        <taxon>Fungi</taxon>
        <taxon>Dikarya</taxon>
        <taxon>Basidiomycota</taxon>
        <taxon>Agaricomycotina</taxon>
        <taxon>Tremellomycetes</taxon>
        <taxon>Tremellales</taxon>
        <taxon>Trimorphomycetaceae</taxon>
        <taxon>Saitozyma</taxon>
    </lineage>
</organism>
<accession>A0A427XYR0</accession>
<dbReference type="EMBL" id="RSCD01000023">
    <property type="protein sequence ID" value="RSH83845.1"/>
    <property type="molecule type" value="Genomic_DNA"/>
</dbReference>